<reference evidence="13" key="2">
    <citation type="submission" date="2018-07" db="EMBL/GenBank/DDBJ databases">
        <authorList>
            <person name="Quirk P.G."/>
            <person name="Krulwich T.A."/>
        </authorList>
    </citation>
    <scope>NUCLEOTIDE SEQUENCE</scope>
</reference>
<dbReference type="OMA" id="TVLYMFW"/>
<dbReference type="Gene3D" id="1.20.1070.10">
    <property type="entry name" value="Rhodopsin 7-helix transmembrane proteins"/>
    <property type="match status" value="1"/>
</dbReference>
<reference evidence="12" key="1">
    <citation type="submission" date="2018-04" db="EMBL/GenBank/DDBJ databases">
        <authorList>
            <person name="Go L.Y."/>
            <person name="Mitchell J.A."/>
        </authorList>
    </citation>
    <scope>NUCLEOTIDE SEQUENCE</scope>
    <source>
        <tissue evidence="12">Whole organism</tissue>
    </source>
</reference>
<protein>
    <submittedName>
        <fullName evidence="13">CSON013600 protein</fullName>
    </submittedName>
</protein>
<dbReference type="InterPro" id="IPR017452">
    <property type="entry name" value="GPCR_Rhodpsn_7TM"/>
</dbReference>
<dbReference type="VEuPathDB" id="VectorBase:CSON013600"/>
<evidence type="ECO:0000313" key="13">
    <source>
        <dbReference type="EMBL" id="SSX26593.1"/>
    </source>
</evidence>
<dbReference type="PANTHER" id="PTHR24235:SF30">
    <property type="entry name" value="NEUROPEPTIDE F RECEPTOR"/>
    <property type="match status" value="1"/>
</dbReference>
<dbReference type="CDD" id="cd15203">
    <property type="entry name" value="7tmA_NPYR-like"/>
    <property type="match status" value="1"/>
</dbReference>
<evidence type="ECO:0000256" key="4">
    <source>
        <dbReference type="ARBA" id="ARBA00022989"/>
    </source>
</evidence>
<feature type="transmembrane region" description="Helical" evidence="10">
    <location>
        <begin position="191"/>
        <end position="213"/>
    </location>
</feature>
<keyword evidence="3 9" id="KW-0812">Transmembrane</keyword>
<feature type="transmembrane region" description="Helical" evidence="10">
    <location>
        <begin position="228"/>
        <end position="252"/>
    </location>
</feature>
<evidence type="ECO:0000256" key="2">
    <source>
        <dbReference type="ARBA" id="ARBA00010663"/>
    </source>
</evidence>
<gene>
    <name evidence="13" type="primary">CSON013600</name>
</gene>
<keyword evidence="6 10" id="KW-0472">Membrane</keyword>
<feature type="transmembrane region" description="Helical" evidence="10">
    <location>
        <begin position="7"/>
        <end position="29"/>
    </location>
</feature>
<dbReference type="AlphaFoldDB" id="A0A336MCS0"/>
<evidence type="ECO:0000256" key="10">
    <source>
        <dbReference type="SAM" id="Phobius"/>
    </source>
</evidence>
<evidence type="ECO:0000256" key="3">
    <source>
        <dbReference type="ARBA" id="ARBA00022692"/>
    </source>
</evidence>
<evidence type="ECO:0000313" key="12">
    <source>
        <dbReference type="EMBL" id="SSX06239.1"/>
    </source>
</evidence>
<dbReference type="InterPro" id="IPR000611">
    <property type="entry name" value="NPY_rcpt"/>
</dbReference>
<feature type="transmembrane region" description="Helical" evidence="10">
    <location>
        <begin position="49"/>
        <end position="68"/>
    </location>
</feature>
<evidence type="ECO:0000256" key="7">
    <source>
        <dbReference type="ARBA" id="ARBA00023170"/>
    </source>
</evidence>
<dbReference type="PANTHER" id="PTHR24235">
    <property type="entry name" value="NEUROPEPTIDE Y RECEPTOR"/>
    <property type="match status" value="1"/>
</dbReference>
<dbReference type="SUPFAM" id="SSF81321">
    <property type="entry name" value="Family A G protein-coupled receptor-like"/>
    <property type="match status" value="1"/>
</dbReference>
<evidence type="ECO:0000256" key="1">
    <source>
        <dbReference type="ARBA" id="ARBA00004141"/>
    </source>
</evidence>
<keyword evidence="8 9" id="KW-0807">Transducer</keyword>
<dbReference type="PRINTS" id="PR00237">
    <property type="entry name" value="GPCRRHODOPSN"/>
</dbReference>
<accession>A0A336MCS0</accession>
<feature type="transmembrane region" description="Helical" evidence="10">
    <location>
        <begin position="151"/>
        <end position="170"/>
    </location>
</feature>
<keyword evidence="5 9" id="KW-0297">G-protein coupled receptor</keyword>
<dbReference type="Pfam" id="PF00001">
    <property type="entry name" value="7tm_1"/>
    <property type="match status" value="1"/>
</dbReference>
<name>A0A336MCS0_CULSO</name>
<keyword evidence="4 10" id="KW-1133">Transmembrane helix</keyword>
<dbReference type="PROSITE" id="PS50262">
    <property type="entry name" value="G_PROTEIN_RECEP_F1_2"/>
    <property type="match status" value="1"/>
</dbReference>
<feature type="transmembrane region" description="Helical" evidence="10">
    <location>
        <begin position="88"/>
        <end position="107"/>
    </location>
</feature>
<comment type="similarity">
    <text evidence="2 9">Belongs to the G-protein coupled receptor 1 family.</text>
</comment>
<organism evidence="13">
    <name type="scientific">Culicoides sonorensis</name>
    <name type="common">Biting midge</name>
    <dbReference type="NCBI Taxonomy" id="179676"/>
    <lineage>
        <taxon>Eukaryota</taxon>
        <taxon>Metazoa</taxon>
        <taxon>Ecdysozoa</taxon>
        <taxon>Arthropoda</taxon>
        <taxon>Hexapoda</taxon>
        <taxon>Insecta</taxon>
        <taxon>Pterygota</taxon>
        <taxon>Neoptera</taxon>
        <taxon>Endopterygota</taxon>
        <taxon>Diptera</taxon>
        <taxon>Nematocera</taxon>
        <taxon>Chironomoidea</taxon>
        <taxon>Ceratopogonidae</taxon>
        <taxon>Ceratopogoninae</taxon>
        <taxon>Culicoides</taxon>
        <taxon>Monoculicoides</taxon>
    </lineage>
</organism>
<keyword evidence="7 9" id="KW-0675">Receptor</keyword>
<dbReference type="EMBL" id="UFQS01000690">
    <property type="protein sequence ID" value="SSX06239.1"/>
    <property type="molecule type" value="Genomic_DNA"/>
</dbReference>
<evidence type="ECO:0000256" key="8">
    <source>
        <dbReference type="ARBA" id="ARBA00023224"/>
    </source>
</evidence>
<feature type="domain" description="G-protein coupled receptors family 1 profile" evidence="11">
    <location>
        <begin position="1"/>
        <end position="249"/>
    </location>
</feature>
<evidence type="ECO:0000256" key="6">
    <source>
        <dbReference type="ARBA" id="ARBA00023136"/>
    </source>
</evidence>
<evidence type="ECO:0000259" key="11">
    <source>
        <dbReference type="PROSITE" id="PS50262"/>
    </source>
</evidence>
<evidence type="ECO:0000256" key="9">
    <source>
        <dbReference type="RuleBase" id="RU000688"/>
    </source>
</evidence>
<dbReference type="InterPro" id="IPR000276">
    <property type="entry name" value="GPCR_Rhodpsn"/>
</dbReference>
<sequence>MLTARNFFIFNLASSDLLLCFITMPLTLFEILSQYWPFGSSNFVCKGSGYLQAISIFVSTISITAISIDRYQVILYPTTDGLQKYGAIKIIVAIWLISLILSLPIFLNRKIIYYELRPLLEVIFKIDKIYYCIEEWPFDYGRAYYSFFSLIWQYLLPLLIISIAYLQIFCSLKGRNKQQQMRNDRFRKTNILITLIAIIFGLSWLPINLFNLYSDLVLADSSLTDSHIIFYAFCHMVAMSSACFNPLLYGYFNDNFRKGFKEQLKCTLIRQICCTHFEEIENKENRNISHLKTQKTLTTNSTELI</sequence>
<dbReference type="EMBL" id="UFQT01000690">
    <property type="protein sequence ID" value="SSX26593.1"/>
    <property type="molecule type" value="Genomic_DNA"/>
</dbReference>
<dbReference type="PROSITE" id="PS00237">
    <property type="entry name" value="G_PROTEIN_RECEP_F1_1"/>
    <property type="match status" value="1"/>
</dbReference>
<dbReference type="GO" id="GO:0016020">
    <property type="term" value="C:membrane"/>
    <property type="evidence" value="ECO:0007669"/>
    <property type="project" value="UniProtKB-SubCell"/>
</dbReference>
<evidence type="ECO:0000256" key="5">
    <source>
        <dbReference type="ARBA" id="ARBA00023040"/>
    </source>
</evidence>
<proteinExistence type="inferred from homology"/>
<comment type="subcellular location">
    <subcellularLocation>
        <location evidence="1">Membrane</location>
        <topology evidence="1">Multi-pass membrane protein</topology>
    </subcellularLocation>
</comment>
<dbReference type="GO" id="GO:0004983">
    <property type="term" value="F:neuropeptide Y receptor activity"/>
    <property type="evidence" value="ECO:0007669"/>
    <property type="project" value="InterPro"/>
</dbReference>
<dbReference type="PRINTS" id="PR01012">
    <property type="entry name" value="NRPEPTIDEYR"/>
</dbReference>